<name>C1DYI9_MICCC</name>
<gene>
    <name evidence="6" type="ORF">MICPUN_55925</name>
</gene>
<dbReference type="InParanoid" id="C1DYI9"/>
<keyword evidence="1 2" id="KW-0443">Lipid metabolism</keyword>
<dbReference type="GO" id="GO:0019433">
    <property type="term" value="P:triglyceride catabolic process"/>
    <property type="evidence" value="ECO:0007669"/>
    <property type="project" value="TreeGrafter"/>
</dbReference>
<dbReference type="AlphaFoldDB" id="C1DYI9"/>
<feature type="active site" description="Proton acceptor" evidence="2">
    <location>
        <position position="232"/>
    </location>
</feature>
<dbReference type="FunCoup" id="C1DYI9">
    <property type="interactions" value="473"/>
</dbReference>
<feature type="region of interest" description="Disordered" evidence="4">
    <location>
        <begin position="1"/>
        <end position="53"/>
    </location>
</feature>
<dbReference type="RefSeq" id="XP_002500177.1">
    <property type="nucleotide sequence ID" value="XM_002500131.1"/>
</dbReference>
<dbReference type="GO" id="GO:0005737">
    <property type="term" value="C:cytoplasm"/>
    <property type="evidence" value="ECO:0007669"/>
    <property type="project" value="TreeGrafter"/>
</dbReference>
<sequence>MRVSPAPTAPKAVSSRAQRRVPRTRGVVDRRAVPVTRAPPRAATSSSTDDNANAVDGVGFSAAGMIFPYHVGAWQVLRERGLMTPDTPVAGASAGALVAAMHACGIAPDDGNRILLGILRDCRDNGVVGRVGAVLERALRDNLPDDAHVRCSGGKLHVSITAPFLIPLDNAVNDGRSVDRVGFNRGPVALDNEMVSSFDTRDDLIGALLASCHIPVYCGWPARMYRGRYRVDGGWTRLTPTPPGSTRAVSVASFPLIDAWSQAEEGSGTERGNFFAKRATFWEDWGDRDARGLLIAPDSAGGGDCDLDYMELGKWALLPQDDETLEELVRMGRRDAERWAERGGRGCDLARQDVDDAVAA</sequence>
<feature type="short sequence motif" description="DGA/G" evidence="2">
    <location>
        <begin position="232"/>
        <end position="234"/>
    </location>
</feature>
<dbReference type="OrthoDB" id="197155at2759"/>
<comment type="domain">
    <text evidence="3">The nitrogen atoms of the two glycine residues in the GGXR motif define the oxyanion hole, and stabilize the oxyanion that forms during the nucleophilic attack by the catalytic serine during substrate cleavage.</text>
</comment>
<dbReference type="GO" id="GO:0004806">
    <property type="term" value="F:triacylglycerol lipase activity"/>
    <property type="evidence" value="ECO:0007669"/>
    <property type="project" value="TreeGrafter"/>
</dbReference>
<dbReference type="Proteomes" id="UP000002009">
    <property type="component" value="Chromosome 2"/>
</dbReference>
<dbReference type="PANTHER" id="PTHR12406">
    <property type="entry name" value="CALCIUM-INDEPENDENT PHOSPHOLIPASE A2 IPLA2 -RELATED"/>
    <property type="match status" value="1"/>
</dbReference>
<protein>
    <recommendedName>
        <fullName evidence="3">Patatin</fullName>
        <ecNumber evidence="3">3.1.1.-</ecNumber>
    </recommendedName>
</protein>
<feature type="short sequence motif" description="GXSXG" evidence="2">
    <location>
        <begin position="91"/>
        <end position="95"/>
    </location>
</feature>
<dbReference type="SUPFAM" id="SSF52151">
    <property type="entry name" value="FabD/lysophospholipase-like"/>
    <property type="match status" value="1"/>
</dbReference>
<comment type="caution">
    <text evidence="2">Lacks conserved residue(s) required for the propagation of feature annotation.</text>
</comment>
<dbReference type="GO" id="GO:0005811">
    <property type="term" value="C:lipid droplet"/>
    <property type="evidence" value="ECO:0007669"/>
    <property type="project" value="TreeGrafter"/>
</dbReference>
<dbReference type="GO" id="GO:0055088">
    <property type="term" value="P:lipid homeostasis"/>
    <property type="evidence" value="ECO:0007669"/>
    <property type="project" value="TreeGrafter"/>
</dbReference>
<accession>C1DYI9</accession>
<dbReference type="GO" id="GO:0016020">
    <property type="term" value="C:membrane"/>
    <property type="evidence" value="ECO:0007669"/>
    <property type="project" value="TreeGrafter"/>
</dbReference>
<dbReference type="Pfam" id="PF01734">
    <property type="entry name" value="Patatin"/>
    <property type="match status" value="1"/>
</dbReference>
<reference evidence="6 7" key="1">
    <citation type="journal article" date="2009" name="Science">
        <title>Green evolution and dynamic adaptations revealed by genomes of the marine picoeukaryotes Micromonas.</title>
        <authorList>
            <person name="Worden A.Z."/>
            <person name="Lee J.H."/>
            <person name="Mock T."/>
            <person name="Rouze P."/>
            <person name="Simmons M.P."/>
            <person name="Aerts A.L."/>
            <person name="Allen A.E."/>
            <person name="Cuvelier M.L."/>
            <person name="Derelle E."/>
            <person name="Everett M.V."/>
            <person name="Foulon E."/>
            <person name="Grimwood J."/>
            <person name="Gundlach H."/>
            <person name="Henrissat B."/>
            <person name="Napoli C."/>
            <person name="McDonald S.M."/>
            <person name="Parker M.S."/>
            <person name="Rombauts S."/>
            <person name="Salamov A."/>
            <person name="Von Dassow P."/>
            <person name="Badger J.H."/>
            <person name="Coutinho P.M."/>
            <person name="Demir E."/>
            <person name="Dubchak I."/>
            <person name="Gentemann C."/>
            <person name="Eikrem W."/>
            <person name="Gready J.E."/>
            <person name="John U."/>
            <person name="Lanier W."/>
            <person name="Lindquist E.A."/>
            <person name="Lucas S."/>
            <person name="Mayer K.F."/>
            <person name="Moreau H."/>
            <person name="Not F."/>
            <person name="Otillar R."/>
            <person name="Panaud O."/>
            <person name="Pangilinan J."/>
            <person name="Paulsen I."/>
            <person name="Piegu B."/>
            <person name="Poliakov A."/>
            <person name="Robbens S."/>
            <person name="Schmutz J."/>
            <person name="Toulza E."/>
            <person name="Wyss T."/>
            <person name="Zelensky A."/>
            <person name="Zhou K."/>
            <person name="Armbrust E.V."/>
            <person name="Bhattacharya D."/>
            <person name="Goodenough U.W."/>
            <person name="Van de Peer Y."/>
            <person name="Grigoriev I.V."/>
        </authorList>
    </citation>
    <scope>NUCLEOTIDE SEQUENCE [LARGE SCALE GENOMIC DNA]</scope>
    <source>
        <strain evidence="7">RCC299 / NOUM17</strain>
    </source>
</reference>
<feature type="domain" description="PNPLA" evidence="5">
    <location>
        <begin position="58"/>
        <end position="245"/>
    </location>
</feature>
<dbReference type="EMBL" id="CP001323">
    <property type="protein sequence ID" value="ACO61435.1"/>
    <property type="molecule type" value="Genomic_DNA"/>
</dbReference>
<evidence type="ECO:0000256" key="1">
    <source>
        <dbReference type="ARBA" id="ARBA00023098"/>
    </source>
</evidence>
<comment type="similarity">
    <text evidence="3">Belongs to the patatin family.</text>
</comment>
<dbReference type="PROSITE" id="PS51635">
    <property type="entry name" value="PNPLA"/>
    <property type="match status" value="1"/>
</dbReference>
<evidence type="ECO:0000259" key="5">
    <source>
        <dbReference type="PROSITE" id="PS51635"/>
    </source>
</evidence>
<evidence type="ECO:0000313" key="6">
    <source>
        <dbReference type="EMBL" id="ACO61435.1"/>
    </source>
</evidence>
<dbReference type="OMA" id="CHIPLYC"/>
<dbReference type="GeneID" id="8240890"/>
<organism evidence="6 7">
    <name type="scientific">Micromonas commoda (strain RCC299 / NOUM17 / CCMP2709)</name>
    <name type="common">Picoplanktonic green alga</name>
    <dbReference type="NCBI Taxonomy" id="296587"/>
    <lineage>
        <taxon>Eukaryota</taxon>
        <taxon>Viridiplantae</taxon>
        <taxon>Chlorophyta</taxon>
        <taxon>Mamiellophyceae</taxon>
        <taxon>Mamiellales</taxon>
        <taxon>Mamiellaceae</taxon>
        <taxon>Micromonas</taxon>
    </lineage>
</organism>
<dbReference type="InterPro" id="IPR033562">
    <property type="entry name" value="PLPL"/>
</dbReference>
<evidence type="ECO:0000313" key="7">
    <source>
        <dbReference type="Proteomes" id="UP000002009"/>
    </source>
</evidence>
<dbReference type="InterPro" id="IPR002641">
    <property type="entry name" value="PNPLA_dom"/>
</dbReference>
<feature type="active site" description="Nucleophile" evidence="2">
    <location>
        <position position="93"/>
    </location>
</feature>
<proteinExistence type="inferred from homology"/>
<dbReference type="Gene3D" id="3.40.1090.10">
    <property type="entry name" value="Cytosolic phospholipase A2 catalytic domain"/>
    <property type="match status" value="1"/>
</dbReference>
<keyword evidence="2 3" id="KW-0442">Lipid degradation</keyword>
<evidence type="ECO:0000256" key="2">
    <source>
        <dbReference type="PROSITE-ProRule" id="PRU01161"/>
    </source>
</evidence>
<comment type="function">
    <text evidence="3">Lipolytic acyl hydrolase (LAH).</text>
</comment>
<evidence type="ECO:0000256" key="4">
    <source>
        <dbReference type="SAM" id="MobiDB-lite"/>
    </source>
</evidence>
<feature type="compositionally biased region" description="Low complexity" evidence="4">
    <location>
        <begin position="33"/>
        <end position="44"/>
    </location>
</feature>
<dbReference type="CDD" id="cd07224">
    <property type="entry name" value="Pat_like"/>
    <property type="match status" value="1"/>
</dbReference>
<evidence type="ECO:0000256" key="3">
    <source>
        <dbReference type="RuleBase" id="RU361262"/>
    </source>
</evidence>
<dbReference type="InterPro" id="IPR016035">
    <property type="entry name" value="Acyl_Trfase/lysoPLipase"/>
</dbReference>
<keyword evidence="2 3" id="KW-0378">Hydrolase</keyword>
<dbReference type="eggNOG" id="KOG3773">
    <property type="taxonomic scope" value="Eukaryota"/>
</dbReference>
<dbReference type="EC" id="3.1.1.-" evidence="3"/>
<dbReference type="KEGG" id="mis:MICPUN_55925"/>
<keyword evidence="7" id="KW-1185">Reference proteome</keyword>
<dbReference type="PANTHER" id="PTHR12406:SF7">
    <property type="entry name" value="PATATIN-LIKE PHOSPHOLIPASE DOMAIN-CONTAINING PROTEIN 4"/>
    <property type="match status" value="1"/>
</dbReference>